<sequence>MHFIRIVLLFSKNNVIQLQRKWLSLPLLLLLPFIIVGLILWIIITFFTPDEANPIRVGLVDLDRSKETKMIADLLDDTSQLSSYIQLNTMEEQVAKKKIQNNLLSTYIVFPNDFTNDLYQGHSVELPIIGNPHQPAQSQMIKEFVESVTRHIRASQANVLTINHYAKELGMDDEKRNDFIFEQFKEFVFYTIGRTRIIDKNEITNQATANPVSYYAMAGWFVIITLWLLIIYNFLYKKDTNTLKQRMKLYGVHELQQIIAKIFITLFLTFILAMMLFFIIQSFMNWEIVLSDAIRIGSITGLYCFAFLLGIAILEVMVPSQRLQLLVYSLYTGIFLLLSGAIIPVIYLPFRLQELLAYIFSSETFYWLQEIILNGRSYSDFIPLGGMVLTSLFILLGISNVKERIFK</sequence>
<comment type="caution">
    <text evidence="8">The sequence shown here is derived from an EMBL/GenBank/DDBJ whole genome shotgun (WGS) entry which is preliminary data.</text>
</comment>
<evidence type="ECO:0000256" key="3">
    <source>
        <dbReference type="ARBA" id="ARBA00022692"/>
    </source>
</evidence>
<dbReference type="GO" id="GO:0005886">
    <property type="term" value="C:plasma membrane"/>
    <property type="evidence" value="ECO:0007669"/>
    <property type="project" value="UniProtKB-SubCell"/>
</dbReference>
<feature type="domain" description="ABC-2 type transporter transmembrane" evidence="7">
    <location>
        <begin position="25"/>
        <end position="396"/>
    </location>
</feature>
<dbReference type="PANTHER" id="PTHR30294">
    <property type="entry name" value="MEMBRANE COMPONENT OF ABC TRANSPORTER YHHJ-RELATED"/>
    <property type="match status" value="1"/>
</dbReference>
<protein>
    <submittedName>
        <fullName evidence="8">ABC transporter permease</fullName>
    </submittedName>
</protein>
<evidence type="ECO:0000256" key="5">
    <source>
        <dbReference type="ARBA" id="ARBA00023136"/>
    </source>
</evidence>
<keyword evidence="5 6" id="KW-0472">Membrane</keyword>
<organism evidence="8 9">
    <name type="scientific">Virgibacillus salarius</name>
    <dbReference type="NCBI Taxonomy" id="447199"/>
    <lineage>
        <taxon>Bacteria</taxon>
        <taxon>Bacillati</taxon>
        <taxon>Bacillota</taxon>
        <taxon>Bacilli</taxon>
        <taxon>Bacillales</taxon>
        <taxon>Bacillaceae</taxon>
        <taxon>Virgibacillus</taxon>
    </lineage>
</organism>
<dbReference type="Pfam" id="PF12698">
    <property type="entry name" value="ABC2_membrane_3"/>
    <property type="match status" value="1"/>
</dbReference>
<feature type="transmembrane region" description="Helical" evidence="6">
    <location>
        <begin position="214"/>
        <end position="237"/>
    </location>
</feature>
<keyword evidence="9" id="KW-1185">Reference proteome</keyword>
<name>A0A941DWC0_9BACI</name>
<feature type="transmembrane region" description="Helical" evidence="6">
    <location>
        <begin position="296"/>
        <end position="318"/>
    </location>
</feature>
<feature type="transmembrane region" description="Helical" evidence="6">
    <location>
        <begin position="258"/>
        <end position="284"/>
    </location>
</feature>
<gene>
    <name evidence="8" type="ORF">KCX74_18350</name>
</gene>
<dbReference type="AlphaFoldDB" id="A0A941DWC0"/>
<dbReference type="InterPro" id="IPR051449">
    <property type="entry name" value="ABC-2_transporter_component"/>
</dbReference>
<proteinExistence type="predicted"/>
<dbReference type="PANTHER" id="PTHR30294:SF29">
    <property type="entry name" value="MULTIDRUG ABC TRANSPORTER PERMEASE YBHS-RELATED"/>
    <property type="match status" value="1"/>
</dbReference>
<dbReference type="RefSeq" id="WP_026681401.1">
    <property type="nucleotide sequence ID" value="NZ_BAAACY010000098.1"/>
</dbReference>
<evidence type="ECO:0000313" key="9">
    <source>
        <dbReference type="Proteomes" id="UP000675284"/>
    </source>
</evidence>
<dbReference type="GO" id="GO:0140359">
    <property type="term" value="F:ABC-type transporter activity"/>
    <property type="evidence" value="ECO:0007669"/>
    <property type="project" value="InterPro"/>
</dbReference>
<feature type="transmembrane region" description="Helical" evidence="6">
    <location>
        <begin position="325"/>
        <end position="348"/>
    </location>
</feature>
<accession>A0A941DWC0</accession>
<evidence type="ECO:0000256" key="2">
    <source>
        <dbReference type="ARBA" id="ARBA00022475"/>
    </source>
</evidence>
<feature type="transmembrane region" description="Helical" evidence="6">
    <location>
        <begin position="21"/>
        <end position="47"/>
    </location>
</feature>
<evidence type="ECO:0000256" key="1">
    <source>
        <dbReference type="ARBA" id="ARBA00004651"/>
    </source>
</evidence>
<keyword evidence="2" id="KW-1003">Cell membrane</keyword>
<evidence type="ECO:0000256" key="6">
    <source>
        <dbReference type="SAM" id="Phobius"/>
    </source>
</evidence>
<comment type="subcellular location">
    <subcellularLocation>
        <location evidence="1">Cell membrane</location>
        <topology evidence="1">Multi-pass membrane protein</topology>
    </subcellularLocation>
</comment>
<dbReference type="EMBL" id="JAGSOT010000080">
    <property type="protein sequence ID" value="MBR7797990.1"/>
    <property type="molecule type" value="Genomic_DNA"/>
</dbReference>
<evidence type="ECO:0000256" key="4">
    <source>
        <dbReference type="ARBA" id="ARBA00022989"/>
    </source>
</evidence>
<evidence type="ECO:0000259" key="7">
    <source>
        <dbReference type="Pfam" id="PF12698"/>
    </source>
</evidence>
<dbReference type="InterPro" id="IPR013525">
    <property type="entry name" value="ABC2_TM"/>
</dbReference>
<dbReference type="Proteomes" id="UP000675284">
    <property type="component" value="Unassembled WGS sequence"/>
</dbReference>
<keyword evidence="3 6" id="KW-0812">Transmembrane</keyword>
<reference evidence="8" key="1">
    <citation type="submission" date="2021-04" db="EMBL/GenBank/DDBJ databases">
        <title>Isolation and polyphasic classification of algal microorganism.</title>
        <authorList>
            <person name="Wang S."/>
        </authorList>
    </citation>
    <scope>NUCLEOTIDE SEQUENCE</scope>
    <source>
        <strain evidence="8">720a</strain>
    </source>
</reference>
<keyword evidence="4 6" id="KW-1133">Transmembrane helix</keyword>
<evidence type="ECO:0000313" key="8">
    <source>
        <dbReference type="EMBL" id="MBR7797990.1"/>
    </source>
</evidence>
<feature type="transmembrane region" description="Helical" evidence="6">
    <location>
        <begin position="381"/>
        <end position="401"/>
    </location>
</feature>
<dbReference type="Gene3D" id="3.40.1710.10">
    <property type="entry name" value="abc type-2 transporter like domain"/>
    <property type="match status" value="1"/>
</dbReference>